<dbReference type="KEGG" id="kpin:30173607"/>
<gene>
    <name evidence="4" type="ORF">I206_107218</name>
</gene>
<feature type="chain" id="PRO_5042462945" description="SCP domain-containing protein" evidence="2">
    <location>
        <begin position="23"/>
        <end position="357"/>
    </location>
</feature>
<dbReference type="GeneID" id="30173607"/>
<feature type="domain" description="SCP" evidence="3">
    <location>
        <begin position="202"/>
        <end position="338"/>
    </location>
</feature>
<evidence type="ECO:0000259" key="3">
    <source>
        <dbReference type="SMART" id="SM00198"/>
    </source>
</evidence>
<feature type="compositionally biased region" description="Polar residues" evidence="1">
    <location>
        <begin position="134"/>
        <end position="147"/>
    </location>
</feature>
<dbReference type="SUPFAM" id="SSF55797">
    <property type="entry name" value="PR-1-like"/>
    <property type="match status" value="1"/>
</dbReference>
<accession>A0AAJ8MTW6</accession>
<protein>
    <recommendedName>
        <fullName evidence="3">SCP domain-containing protein</fullName>
    </recommendedName>
</protein>
<dbReference type="InterPro" id="IPR001283">
    <property type="entry name" value="CRISP-related"/>
</dbReference>
<dbReference type="PANTHER" id="PTHR10334">
    <property type="entry name" value="CYSTEINE-RICH SECRETORY PROTEIN-RELATED"/>
    <property type="match status" value="1"/>
</dbReference>
<keyword evidence="5" id="KW-1185">Reference proteome</keyword>
<feature type="compositionally biased region" description="Low complexity" evidence="1">
    <location>
        <begin position="74"/>
        <end position="89"/>
    </location>
</feature>
<dbReference type="RefSeq" id="XP_070059580.1">
    <property type="nucleotide sequence ID" value="XM_070203479.1"/>
</dbReference>
<evidence type="ECO:0000256" key="1">
    <source>
        <dbReference type="SAM" id="MobiDB-lite"/>
    </source>
</evidence>
<dbReference type="AlphaFoldDB" id="A0AAJ8MTW6"/>
<sequence length="357" mass="39007">MLAISSSFALLSLLLSCELISAKPHHSPLERRKVQHRRHRNQDISPVPPSVPLAARKDDNVVYVDVWSTTTVTASSSSSSSAATSATSADDSKPPEVIGAIVADQDGNSPNVVTVDVTSTVIKTIKQGEKEQKPASTSQQQVQETNKPVKTTLTATKAIPTVGAIAISTGKGITKTIQETYTPTREQYTTETALPTNGYDKQAQKSWIDLHNDRRKIYGNVPSLQYRADLVITAKEKAELCNANHTKVAENLQWGDGIGTPYSAIRDWVDKEAQIFDFNNPTYDDRTGHLTQVVWKDSVYVGCWIAMCGSDTKVGKGATGDRSFQTACEYDPAGNFEGDPFRKNVFPPHSNCLDYQS</sequence>
<evidence type="ECO:0000256" key="2">
    <source>
        <dbReference type="SAM" id="SignalP"/>
    </source>
</evidence>
<evidence type="ECO:0000313" key="4">
    <source>
        <dbReference type="EMBL" id="WWC73252.1"/>
    </source>
</evidence>
<feature type="signal peptide" evidence="2">
    <location>
        <begin position="1"/>
        <end position="22"/>
    </location>
</feature>
<dbReference type="InterPro" id="IPR014044">
    <property type="entry name" value="CAP_dom"/>
</dbReference>
<dbReference type="SMART" id="SM00198">
    <property type="entry name" value="SCP"/>
    <property type="match status" value="1"/>
</dbReference>
<dbReference type="Gene3D" id="3.40.33.10">
    <property type="entry name" value="CAP"/>
    <property type="match status" value="1"/>
</dbReference>
<name>A0AAJ8MTW6_9TREE</name>
<proteinExistence type="predicted"/>
<feature type="region of interest" description="Disordered" evidence="1">
    <location>
        <begin position="127"/>
        <end position="147"/>
    </location>
</feature>
<organism evidence="4 5">
    <name type="scientific">Kwoniella pini CBS 10737</name>
    <dbReference type="NCBI Taxonomy" id="1296096"/>
    <lineage>
        <taxon>Eukaryota</taxon>
        <taxon>Fungi</taxon>
        <taxon>Dikarya</taxon>
        <taxon>Basidiomycota</taxon>
        <taxon>Agaricomycotina</taxon>
        <taxon>Tremellomycetes</taxon>
        <taxon>Tremellales</taxon>
        <taxon>Cryptococcaceae</taxon>
        <taxon>Kwoniella</taxon>
    </lineage>
</organism>
<reference evidence="4" key="2">
    <citation type="submission" date="2024-02" db="EMBL/GenBank/DDBJ databases">
        <title>Comparative genomics of Cryptococcus and Kwoniella reveals pathogenesis evolution and contrasting modes of karyotype evolution via chromosome fusion or intercentromeric recombination.</title>
        <authorList>
            <person name="Coelho M.A."/>
            <person name="David-Palma M."/>
            <person name="Shea T."/>
            <person name="Bowers K."/>
            <person name="McGinley-Smith S."/>
            <person name="Mohammad A.W."/>
            <person name="Gnirke A."/>
            <person name="Yurkov A.M."/>
            <person name="Nowrousian M."/>
            <person name="Sun S."/>
            <person name="Cuomo C.A."/>
            <person name="Heitman J."/>
        </authorList>
    </citation>
    <scope>NUCLEOTIDE SEQUENCE</scope>
    <source>
        <strain evidence="4">CBS 10737</strain>
    </source>
</reference>
<evidence type="ECO:0000313" key="5">
    <source>
        <dbReference type="Proteomes" id="UP000094020"/>
    </source>
</evidence>
<dbReference type="Proteomes" id="UP000094020">
    <property type="component" value="Chromosome 10"/>
</dbReference>
<reference evidence="4" key="1">
    <citation type="submission" date="2013-07" db="EMBL/GenBank/DDBJ databases">
        <authorList>
            <consortium name="The Broad Institute Genome Sequencing Platform"/>
            <person name="Cuomo C."/>
            <person name="Litvintseva A."/>
            <person name="Chen Y."/>
            <person name="Heitman J."/>
            <person name="Sun S."/>
            <person name="Springer D."/>
            <person name="Dromer F."/>
            <person name="Young S.K."/>
            <person name="Zeng Q."/>
            <person name="Gargeya S."/>
            <person name="Fitzgerald M."/>
            <person name="Abouelleil A."/>
            <person name="Alvarado L."/>
            <person name="Berlin A.M."/>
            <person name="Chapman S.B."/>
            <person name="Dewar J."/>
            <person name="Goldberg J."/>
            <person name="Griggs A."/>
            <person name="Gujja S."/>
            <person name="Hansen M."/>
            <person name="Howarth C."/>
            <person name="Imamovic A."/>
            <person name="Larimer J."/>
            <person name="McCowan C."/>
            <person name="Murphy C."/>
            <person name="Pearson M."/>
            <person name="Priest M."/>
            <person name="Roberts A."/>
            <person name="Saif S."/>
            <person name="Shea T."/>
            <person name="Sykes S."/>
            <person name="Wortman J."/>
            <person name="Nusbaum C."/>
            <person name="Birren B."/>
        </authorList>
    </citation>
    <scope>NUCLEOTIDE SEQUENCE</scope>
    <source>
        <strain evidence="4">CBS 10737</strain>
    </source>
</reference>
<dbReference type="InterPro" id="IPR035940">
    <property type="entry name" value="CAP_sf"/>
</dbReference>
<dbReference type="EMBL" id="CP144528">
    <property type="protein sequence ID" value="WWC73252.1"/>
    <property type="molecule type" value="Genomic_DNA"/>
</dbReference>
<dbReference type="Pfam" id="PF00188">
    <property type="entry name" value="CAP"/>
    <property type="match status" value="1"/>
</dbReference>
<feature type="region of interest" description="Disordered" evidence="1">
    <location>
        <begin position="74"/>
        <end position="94"/>
    </location>
</feature>
<keyword evidence="2" id="KW-0732">Signal</keyword>
<feature type="region of interest" description="Disordered" evidence="1">
    <location>
        <begin position="27"/>
        <end position="52"/>
    </location>
</feature>
<dbReference type="PRINTS" id="PR00837">
    <property type="entry name" value="V5TPXLIKE"/>
</dbReference>